<accession>A0A914CFA0</accession>
<sequence>MICILVLGIFVVVNAVLPPAHQPKLDIPGASSRGTGFSANELYGAAGTKNYPLPDCFTNESGFMCCNAELLDEMHKAYDDLRNRPEWISCNIQAITNSVQKRAEARFGLPFEVITGISDFASKAHFYHNFICKFEREGRIILAYATPRNGGDLQKLASAGIPGVGDKAELAAPAESGSAGAQSAPSGGANAAAGGAGDQATPSGGANAATVGVGSLPVGPQGSNLAAPSGGSAGVGGFGASGDLGSASAAAAPRGGQVGNAGGANAGVGGFGASGDLVSASAAVAPRGGQEGNASGANAGVGGSSQGGKLAAPYKLTRISV</sequence>
<dbReference type="PANTHER" id="PTHR31967:SF20">
    <property type="entry name" value="GROUND-LIKE DOMAIN-CONTAINING PROTEIN"/>
    <property type="match status" value="1"/>
</dbReference>
<evidence type="ECO:0000313" key="5">
    <source>
        <dbReference type="WBParaSite" id="ACRNAN_scaffold1011.g26999.t1"/>
    </source>
</evidence>
<keyword evidence="4" id="KW-1185">Reference proteome</keyword>
<feature type="compositionally biased region" description="Low complexity" evidence="1">
    <location>
        <begin position="171"/>
        <end position="193"/>
    </location>
</feature>
<reference evidence="5" key="1">
    <citation type="submission" date="2022-11" db="UniProtKB">
        <authorList>
            <consortium name="WormBaseParasite"/>
        </authorList>
    </citation>
    <scope>IDENTIFICATION</scope>
</reference>
<dbReference type="PANTHER" id="PTHR31967">
    <property type="entry name" value="GROUNDHOG (HEDGEHOG-LIKE FAMILY)-RELATED"/>
    <property type="match status" value="1"/>
</dbReference>
<organism evidence="4 5">
    <name type="scientific">Acrobeloides nanus</name>
    <dbReference type="NCBI Taxonomy" id="290746"/>
    <lineage>
        <taxon>Eukaryota</taxon>
        <taxon>Metazoa</taxon>
        <taxon>Ecdysozoa</taxon>
        <taxon>Nematoda</taxon>
        <taxon>Chromadorea</taxon>
        <taxon>Rhabditida</taxon>
        <taxon>Tylenchina</taxon>
        <taxon>Cephalobomorpha</taxon>
        <taxon>Cephaloboidea</taxon>
        <taxon>Cephalobidae</taxon>
        <taxon>Acrobeloides</taxon>
    </lineage>
</organism>
<keyword evidence="2" id="KW-0732">Signal</keyword>
<dbReference type="AlphaFoldDB" id="A0A914CFA0"/>
<protein>
    <submittedName>
        <fullName evidence="5">Ground-like domain-containing protein</fullName>
    </submittedName>
</protein>
<dbReference type="Proteomes" id="UP000887540">
    <property type="component" value="Unplaced"/>
</dbReference>
<feature type="region of interest" description="Disordered" evidence="1">
    <location>
        <begin position="285"/>
        <end position="309"/>
    </location>
</feature>
<feature type="signal peptide" evidence="2">
    <location>
        <begin position="1"/>
        <end position="15"/>
    </location>
</feature>
<evidence type="ECO:0000256" key="1">
    <source>
        <dbReference type="SAM" id="MobiDB-lite"/>
    </source>
</evidence>
<evidence type="ECO:0000259" key="3">
    <source>
        <dbReference type="Pfam" id="PF04155"/>
    </source>
</evidence>
<feature type="region of interest" description="Disordered" evidence="1">
    <location>
        <begin position="171"/>
        <end position="208"/>
    </location>
</feature>
<evidence type="ECO:0000313" key="4">
    <source>
        <dbReference type="Proteomes" id="UP000887540"/>
    </source>
</evidence>
<name>A0A914CFA0_9BILA</name>
<feature type="chain" id="PRO_5037848948" evidence="2">
    <location>
        <begin position="16"/>
        <end position="321"/>
    </location>
</feature>
<feature type="domain" description="Ground-like" evidence="3">
    <location>
        <begin position="62"/>
        <end position="144"/>
    </location>
</feature>
<evidence type="ECO:0000256" key="2">
    <source>
        <dbReference type="SAM" id="SignalP"/>
    </source>
</evidence>
<dbReference type="InterPro" id="IPR007284">
    <property type="entry name" value="Ground-like_dom"/>
</dbReference>
<dbReference type="WBParaSite" id="ACRNAN_scaffold1011.g26999.t1">
    <property type="protein sequence ID" value="ACRNAN_scaffold1011.g26999.t1"/>
    <property type="gene ID" value="ACRNAN_scaffold1011.g26999"/>
</dbReference>
<proteinExistence type="predicted"/>
<dbReference type="Pfam" id="PF04155">
    <property type="entry name" value="Ground-like"/>
    <property type="match status" value="1"/>
</dbReference>